<keyword evidence="5 12" id="KW-0297">G-protein coupled receptor</keyword>
<evidence type="ECO:0000256" key="13">
    <source>
        <dbReference type="SAM" id="Phobius"/>
    </source>
</evidence>
<dbReference type="CTD" id="23620"/>
<keyword evidence="7" id="KW-0564">Palmitate</keyword>
<evidence type="ECO:0000256" key="2">
    <source>
        <dbReference type="ARBA" id="ARBA00022475"/>
    </source>
</evidence>
<dbReference type="InterPro" id="IPR000276">
    <property type="entry name" value="GPCR_Rhodpsn"/>
</dbReference>
<evidence type="ECO:0000256" key="8">
    <source>
        <dbReference type="ARBA" id="ARBA00023157"/>
    </source>
</evidence>
<keyword evidence="11" id="KW-0449">Lipoprotein</keyword>
<feature type="domain" description="G-protein coupled receptors family 1 profile" evidence="14">
    <location>
        <begin position="37"/>
        <end position="350"/>
    </location>
</feature>
<dbReference type="FunCoup" id="A0A6P7XCQ5">
    <property type="interactions" value="492"/>
</dbReference>
<evidence type="ECO:0000256" key="3">
    <source>
        <dbReference type="ARBA" id="ARBA00022692"/>
    </source>
</evidence>
<keyword evidence="4 13" id="KW-1133">Transmembrane helix</keyword>
<dbReference type="GO" id="GO:0005886">
    <property type="term" value="C:plasma membrane"/>
    <property type="evidence" value="ECO:0007669"/>
    <property type="project" value="UniProtKB-SubCell"/>
</dbReference>
<evidence type="ECO:0000313" key="16">
    <source>
        <dbReference type="RefSeq" id="XP_030051011.1"/>
    </source>
</evidence>
<dbReference type="PRINTS" id="PR01479">
    <property type="entry name" value="NEUROTENSINR"/>
</dbReference>
<accession>A0A6P7XCQ5</accession>
<dbReference type="AlphaFoldDB" id="A0A6P7XCQ5"/>
<gene>
    <name evidence="16" type="primary">NTSR2</name>
</gene>
<dbReference type="KEGG" id="muo:115464790"/>
<dbReference type="GO" id="GO:0016492">
    <property type="term" value="F:G protein-coupled neurotensin receptor activity"/>
    <property type="evidence" value="ECO:0007669"/>
    <property type="project" value="InterPro"/>
</dbReference>
<dbReference type="PANTHER" id="PTHR24243">
    <property type="entry name" value="G-PROTEIN COUPLED RECEPTOR"/>
    <property type="match status" value="1"/>
</dbReference>
<protein>
    <submittedName>
        <fullName evidence="16">Neurotensin receptor type 2</fullName>
    </submittedName>
</protein>
<evidence type="ECO:0000256" key="5">
    <source>
        <dbReference type="ARBA" id="ARBA00023040"/>
    </source>
</evidence>
<evidence type="ECO:0000259" key="14">
    <source>
        <dbReference type="PROSITE" id="PS50262"/>
    </source>
</evidence>
<comment type="subcellular location">
    <subcellularLocation>
        <location evidence="1">Cell membrane</location>
        <topology evidence="1">Multi-pass membrane protein</topology>
    </subcellularLocation>
</comment>
<name>A0A6P7XCQ5_9AMPH</name>
<keyword evidence="10 12" id="KW-0807">Transducer</keyword>
<dbReference type="Gene3D" id="1.20.1070.10">
    <property type="entry name" value="Rhodopsin 7-helix transmembrane proteins"/>
    <property type="match status" value="1"/>
</dbReference>
<dbReference type="PRINTS" id="PR00237">
    <property type="entry name" value="GPCRRHODOPSN"/>
</dbReference>
<dbReference type="PANTHER" id="PTHR24243:SF10">
    <property type="entry name" value="NEUROTENSIN RECEPTOR TYPE 2"/>
    <property type="match status" value="1"/>
</dbReference>
<evidence type="ECO:0000256" key="7">
    <source>
        <dbReference type="ARBA" id="ARBA00023139"/>
    </source>
</evidence>
<dbReference type="RefSeq" id="XP_030051011.1">
    <property type="nucleotide sequence ID" value="XM_030195151.1"/>
</dbReference>
<evidence type="ECO:0000256" key="9">
    <source>
        <dbReference type="ARBA" id="ARBA00023170"/>
    </source>
</evidence>
<dbReference type="InParanoid" id="A0A6P7XCQ5"/>
<evidence type="ECO:0000256" key="12">
    <source>
        <dbReference type="RuleBase" id="RU000688"/>
    </source>
</evidence>
<keyword evidence="2" id="KW-1003">Cell membrane</keyword>
<reference evidence="16" key="1">
    <citation type="submission" date="2025-08" db="UniProtKB">
        <authorList>
            <consortium name="RefSeq"/>
        </authorList>
    </citation>
    <scope>IDENTIFICATION</scope>
</reference>
<evidence type="ECO:0000313" key="15">
    <source>
        <dbReference type="Proteomes" id="UP000515156"/>
    </source>
</evidence>
<feature type="non-terminal residue" evidence="16">
    <location>
        <position position="1"/>
    </location>
</feature>
<evidence type="ECO:0000256" key="11">
    <source>
        <dbReference type="ARBA" id="ARBA00023288"/>
    </source>
</evidence>
<feature type="transmembrane region" description="Helical" evidence="13">
    <location>
        <begin position="289"/>
        <end position="307"/>
    </location>
</feature>
<proteinExistence type="inferred from homology"/>
<dbReference type="GeneID" id="115464790"/>
<dbReference type="Proteomes" id="UP000515156">
    <property type="component" value="Chromosome 3"/>
</dbReference>
<keyword evidence="15" id="KW-1185">Reference proteome</keyword>
<feature type="transmembrane region" description="Helical" evidence="13">
    <location>
        <begin position="145"/>
        <end position="166"/>
    </location>
</feature>
<feature type="transmembrane region" description="Helical" evidence="13">
    <location>
        <begin position="21"/>
        <end position="46"/>
    </location>
</feature>
<evidence type="ECO:0000256" key="1">
    <source>
        <dbReference type="ARBA" id="ARBA00004651"/>
    </source>
</evidence>
<comment type="similarity">
    <text evidence="12">Belongs to the G-protein coupled receptor 1 family.</text>
</comment>
<evidence type="ECO:0000256" key="6">
    <source>
        <dbReference type="ARBA" id="ARBA00023136"/>
    </source>
</evidence>
<dbReference type="InterPro" id="IPR003984">
    <property type="entry name" value="NT_rcpt"/>
</dbReference>
<evidence type="ECO:0000256" key="10">
    <source>
        <dbReference type="ARBA" id="ARBA00023224"/>
    </source>
</evidence>
<keyword evidence="6 13" id="KW-0472">Membrane</keyword>
<sequence length="404" mass="45950">SRQGKGAMDLLHINTHLSSKILFTVLYVLIFLVGITGNVLTIYLVLKKHHMQNLQGTAHYHLVSLALSDILILLISIPIELYNFIWVHYPWIFGDVVCRSYYFLRDICSHATVLNITSLSCERFLAVCHPIRAKRIMSKKRTKKLLSLIWISSVGFSLPMAFIMGVKYESRTLQGEPDPTLGICTNLVSNATLKIFIQVNVLVSFLMPVSLIAFLNYVTVGQLEALRSRASFEISLPTQKTSKIPIPGSNTYGQKKQLLSARGSTSFWKNGLTVSSEPSHVQALQRSIIMLRAIVIAYVVCWLPYHARRLMFCYVPDADWTDSLFTFYHYFYMLTNTLFYISSAVNPVLYNVVSSTFRKLFFEALSSLCREKEECTKLPMTTQRSHSTKSNLTIMSSQTTETIY</sequence>
<evidence type="ECO:0000256" key="4">
    <source>
        <dbReference type="ARBA" id="ARBA00022989"/>
    </source>
</evidence>
<dbReference type="SUPFAM" id="SSF81321">
    <property type="entry name" value="Family A G protein-coupled receptor-like"/>
    <property type="match status" value="1"/>
</dbReference>
<dbReference type="PROSITE" id="PS00237">
    <property type="entry name" value="G_PROTEIN_RECEP_F1_1"/>
    <property type="match status" value="1"/>
</dbReference>
<keyword evidence="3 12" id="KW-0812">Transmembrane</keyword>
<organism evidence="15 16">
    <name type="scientific">Microcaecilia unicolor</name>
    <dbReference type="NCBI Taxonomy" id="1415580"/>
    <lineage>
        <taxon>Eukaryota</taxon>
        <taxon>Metazoa</taxon>
        <taxon>Chordata</taxon>
        <taxon>Craniata</taxon>
        <taxon>Vertebrata</taxon>
        <taxon>Euteleostomi</taxon>
        <taxon>Amphibia</taxon>
        <taxon>Gymnophiona</taxon>
        <taxon>Siphonopidae</taxon>
        <taxon>Microcaecilia</taxon>
    </lineage>
</organism>
<keyword evidence="9 12" id="KW-0675">Receptor</keyword>
<dbReference type="OrthoDB" id="9835116at2759"/>
<dbReference type="PROSITE" id="PS50262">
    <property type="entry name" value="G_PROTEIN_RECEP_F1_2"/>
    <property type="match status" value="1"/>
</dbReference>
<feature type="transmembrane region" description="Helical" evidence="13">
    <location>
        <begin position="195"/>
        <end position="219"/>
    </location>
</feature>
<dbReference type="Pfam" id="PF00001">
    <property type="entry name" value="7tm_1"/>
    <property type="match status" value="1"/>
</dbReference>
<keyword evidence="8" id="KW-1015">Disulfide bond</keyword>
<feature type="transmembrane region" description="Helical" evidence="13">
    <location>
        <begin position="327"/>
        <end position="350"/>
    </location>
</feature>
<dbReference type="InterPro" id="IPR017452">
    <property type="entry name" value="GPCR_Rhodpsn_7TM"/>
</dbReference>